<feature type="compositionally biased region" description="Basic residues" evidence="5">
    <location>
        <begin position="703"/>
        <end position="712"/>
    </location>
</feature>
<comment type="subcellular location">
    <subcellularLocation>
        <location evidence="1">Nucleus</location>
    </subcellularLocation>
</comment>
<dbReference type="EMBL" id="CAMXCT020000802">
    <property type="protein sequence ID" value="CAL1136803.1"/>
    <property type="molecule type" value="Genomic_DNA"/>
</dbReference>
<dbReference type="AlphaFoldDB" id="A0A9P1C271"/>
<feature type="compositionally biased region" description="Basic and acidic residues" evidence="5">
    <location>
        <begin position="172"/>
        <end position="185"/>
    </location>
</feature>
<dbReference type="PANTHER" id="PTHR13237:SF8">
    <property type="entry name" value="SOMETHING ABOUT SILENCING PROTEIN 10"/>
    <property type="match status" value="1"/>
</dbReference>
<evidence type="ECO:0000259" key="6">
    <source>
        <dbReference type="Pfam" id="PF09368"/>
    </source>
</evidence>
<dbReference type="EMBL" id="CAMXCT010000802">
    <property type="protein sequence ID" value="CAI3983428.1"/>
    <property type="molecule type" value="Genomic_DNA"/>
</dbReference>
<feature type="compositionally biased region" description="Basic and acidic residues" evidence="5">
    <location>
        <begin position="543"/>
        <end position="552"/>
    </location>
</feature>
<feature type="region of interest" description="Disordered" evidence="5">
    <location>
        <begin position="89"/>
        <end position="189"/>
    </location>
</feature>
<dbReference type="InterPro" id="IPR018972">
    <property type="entry name" value="Sas10_C_dom"/>
</dbReference>
<dbReference type="InterPro" id="IPR007146">
    <property type="entry name" value="Sas10/Utp3/C1D"/>
</dbReference>
<feature type="compositionally biased region" description="Basic residues" evidence="5">
    <location>
        <begin position="122"/>
        <end position="132"/>
    </location>
</feature>
<dbReference type="Pfam" id="PF09368">
    <property type="entry name" value="Sas10"/>
    <property type="match status" value="1"/>
</dbReference>
<keyword evidence="9" id="KW-1185">Reference proteome</keyword>
<keyword evidence="4" id="KW-0539">Nucleus</keyword>
<comment type="similarity">
    <text evidence="2">Belongs to the SAS10 family.</text>
</comment>
<dbReference type="EMBL" id="CAMXCT030000802">
    <property type="protein sequence ID" value="CAL4770740.1"/>
    <property type="molecule type" value="Genomic_DNA"/>
</dbReference>
<dbReference type="OrthoDB" id="203440at2759"/>
<dbReference type="Pfam" id="PF04000">
    <property type="entry name" value="Sas10_Utp3"/>
    <property type="match status" value="1"/>
</dbReference>
<dbReference type="PANTHER" id="PTHR13237">
    <property type="entry name" value="SOMETHING ABOUT SILENCING PROTEIN 10-RELATED"/>
    <property type="match status" value="1"/>
</dbReference>
<protein>
    <submittedName>
        <fullName evidence="8">Something about silencing protein 10</fullName>
    </submittedName>
</protein>
<feature type="compositionally biased region" description="Acidic residues" evidence="5">
    <location>
        <begin position="577"/>
        <end position="596"/>
    </location>
</feature>
<feature type="domain" description="Sas10 C-terminal" evidence="6">
    <location>
        <begin position="636"/>
        <end position="711"/>
    </location>
</feature>
<feature type="compositionally biased region" description="Basic and acidic residues" evidence="5">
    <location>
        <begin position="559"/>
        <end position="576"/>
    </location>
</feature>
<dbReference type="GO" id="GO:0032040">
    <property type="term" value="C:small-subunit processome"/>
    <property type="evidence" value="ECO:0007669"/>
    <property type="project" value="TreeGrafter"/>
</dbReference>
<feature type="region of interest" description="Disordered" evidence="5">
    <location>
        <begin position="534"/>
        <end position="712"/>
    </location>
</feature>
<dbReference type="Proteomes" id="UP001152797">
    <property type="component" value="Unassembled WGS sequence"/>
</dbReference>
<organism evidence="7">
    <name type="scientific">Cladocopium goreaui</name>
    <dbReference type="NCBI Taxonomy" id="2562237"/>
    <lineage>
        <taxon>Eukaryota</taxon>
        <taxon>Sar</taxon>
        <taxon>Alveolata</taxon>
        <taxon>Dinophyceae</taxon>
        <taxon>Suessiales</taxon>
        <taxon>Symbiodiniaceae</taxon>
        <taxon>Cladocopium</taxon>
    </lineage>
</organism>
<accession>A0A9P1C271</accession>
<evidence type="ECO:0000313" key="7">
    <source>
        <dbReference type="EMBL" id="CAI3983428.1"/>
    </source>
</evidence>
<evidence type="ECO:0000256" key="2">
    <source>
        <dbReference type="ARBA" id="ARBA00010979"/>
    </source>
</evidence>
<evidence type="ECO:0000256" key="1">
    <source>
        <dbReference type="ARBA" id="ARBA00004123"/>
    </source>
</evidence>
<evidence type="ECO:0000313" key="8">
    <source>
        <dbReference type="EMBL" id="CAL4770740.1"/>
    </source>
</evidence>
<feature type="compositionally biased region" description="Basic and acidic residues" evidence="5">
    <location>
        <begin position="597"/>
        <end position="615"/>
    </location>
</feature>
<feature type="compositionally biased region" description="Basic and acidic residues" evidence="5">
    <location>
        <begin position="477"/>
        <end position="486"/>
    </location>
</feature>
<feature type="compositionally biased region" description="Basic and acidic residues" evidence="5">
    <location>
        <begin position="629"/>
        <end position="639"/>
    </location>
</feature>
<evidence type="ECO:0000256" key="3">
    <source>
        <dbReference type="ARBA" id="ARBA00022553"/>
    </source>
</evidence>
<feature type="compositionally biased region" description="Basic residues" evidence="5">
    <location>
        <begin position="651"/>
        <end position="660"/>
    </location>
</feature>
<sequence length="712" mass="78031">MSSQPYQKPVLSSDSVLLKIHTPFRLLRAAASVPHAIVKPPWDGKVEEKEEVVVVEGDKSPPALISFDFGDRRSGIEKYGQDDADAFLALDEQSGEEAEHEDEEDEDVMALKPFEDESSKPRGSRGAKKTAKSKCAESEESEPDLEPLSKGWGRHDFYGGEDAGDDSEGASDEDRTLKEAKKLEEPTAANPTRSIWTWDTTRAAANDFNAYYTTGSLLQVYADWHVADSWRLVAGVSSDGGYALDQELRALRLETLSDPLAALLGDASGPSEAAEVGDATGATAKLADVAVAEAQFESMFTEEAEKSKLDRDISQLSSAKRKSLLKKEAPELLPLLQDFQSKLDMLSPLVPLLKPGALSALPASGAAYATTRISLLLNHLANLSFYLLMKAEGGEVKSHPVVSQLVWLKELDAHLQPLNKRLNKKIQKVAREVRKRSNTAVKPSAPAASKQPVVPEAPVKSKAPLTLAERLEKLKGKVQKKEKADPQKPLVLDSTLPSLLKLPKRRAQLGSQDGPADLDDIDPTLGAWLPSSSLSQQLSEVQQHLRERKEKAVPQASDKNPEARAPQQREKLRLEPDTQEAEEAQAEAEDGGELDDPMIRAAKENAKAKKERKEAALSAKTKAKAARQYHPENKIEGRRGTSKQILENRGLVRHRKKKAGNARVANREKYTKLVKRRKGAVQEMREGASDGATYEGEATGVRTHLRKSLKLS</sequence>
<evidence type="ECO:0000256" key="5">
    <source>
        <dbReference type="SAM" id="MobiDB-lite"/>
    </source>
</evidence>
<reference evidence="8 9" key="2">
    <citation type="submission" date="2024-05" db="EMBL/GenBank/DDBJ databases">
        <authorList>
            <person name="Chen Y."/>
            <person name="Shah S."/>
            <person name="Dougan E. K."/>
            <person name="Thang M."/>
            <person name="Chan C."/>
        </authorList>
    </citation>
    <scope>NUCLEOTIDE SEQUENCE [LARGE SCALE GENOMIC DNA]</scope>
</reference>
<keyword evidence="3" id="KW-0597">Phosphoprotein</keyword>
<evidence type="ECO:0000313" key="9">
    <source>
        <dbReference type="Proteomes" id="UP001152797"/>
    </source>
</evidence>
<feature type="compositionally biased region" description="Acidic residues" evidence="5">
    <location>
        <begin position="162"/>
        <end position="171"/>
    </location>
</feature>
<reference evidence="7" key="1">
    <citation type="submission" date="2022-10" db="EMBL/GenBank/DDBJ databases">
        <authorList>
            <person name="Chen Y."/>
            <person name="Dougan E. K."/>
            <person name="Chan C."/>
            <person name="Rhodes N."/>
            <person name="Thang M."/>
        </authorList>
    </citation>
    <scope>NUCLEOTIDE SEQUENCE</scope>
</reference>
<proteinExistence type="inferred from homology"/>
<feature type="region of interest" description="Disordered" evidence="5">
    <location>
        <begin position="477"/>
        <end position="496"/>
    </location>
</feature>
<feature type="compositionally biased region" description="Acidic residues" evidence="5">
    <location>
        <begin position="93"/>
        <end position="108"/>
    </location>
</feature>
<name>A0A9P1C271_9DINO</name>
<evidence type="ECO:0000256" key="4">
    <source>
        <dbReference type="ARBA" id="ARBA00023242"/>
    </source>
</evidence>
<feature type="region of interest" description="Disordered" evidence="5">
    <location>
        <begin position="433"/>
        <end position="461"/>
    </location>
</feature>
<dbReference type="GO" id="GO:0000462">
    <property type="term" value="P:maturation of SSU-rRNA from tricistronic rRNA transcript (SSU-rRNA, 5.8S rRNA, LSU-rRNA)"/>
    <property type="evidence" value="ECO:0007669"/>
    <property type="project" value="TreeGrafter"/>
</dbReference>
<gene>
    <name evidence="7" type="ORF">C1SCF055_LOCUS11042</name>
</gene>
<comment type="caution">
    <text evidence="7">The sequence shown here is derived from an EMBL/GenBank/DDBJ whole genome shotgun (WGS) entry which is preliminary data.</text>
</comment>